<evidence type="ECO:0000256" key="3">
    <source>
        <dbReference type="ARBA" id="ARBA00022722"/>
    </source>
</evidence>
<evidence type="ECO:0000256" key="1">
    <source>
        <dbReference type="ARBA" id="ARBA00001947"/>
    </source>
</evidence>
<keyword evidence="4" id="KW-0479">Metal-binding</keyword>
<keyword evidence="9" id="KW-1185">Reference proteome</keyword>
<dbReference type="GO" id="GO:0046872">
    <property type="term" value="F:metal ion binding"/>
    <property type="evidence" value="ECO:0007669"/>
    <property type="project" value="UniProtKB-KW"/>
</dbReference>
<name>A0A1W6LP11_9BACT</name>
<evidence type="ECO:0000256" key="6">
    <source>
        <dbReference type="ARBA" id="ARBA00022801"/>
    </source>
</evidence>
<keyword evidence="5" id="KW-0255">Endonuclease</keyword>
<proteinExistence type="inferred from homology"/>
<dbReference type="SUPFAM" id="SSF55486">
    <property type="entry name" value="Metalloproteases ('zincins'), catalytic domain"/>
    <property type="match status" value="1"/>
</dbReference>
<protein>
    <submittedName>
        <fullName evidence="8">Endoribonuclease YbeY</fullName>
        <ecNumber evidence="8">3.1.-.-</ecNumber>
    </submittedName>
</protein>
<reference evidence="9" key="1">
    <citation type="submission" date="2017-04" db="EMBL/GenBank/DDBJ databases">
        <title>Comparative genomics and description of representatives of a novel lineage of planctomycetes thriving in anoxic sediments.</title>
        <authorList>
            <person name="Spring S."/>
            <person name="Bunk B."/>
            <person name="Sproer C."/>
        </authorList>
    </citation>
    <scope>NUCLEOTIDE SEQUENCE [LARGE SCALE GENOMIC DNA]</scope>
    <source>
        <strain evidence="9">ST-PulAB-D4</strain>
    </source>
</reference>
<dbReference type="AlphaFoldDB" id="A0A1W6LP11"/>
<evidence type="ECO:0000313" key="8">
    <source>
        <dbReference type="EMBL" id="ARN57530.1"/>
    </source>
</evidence>
<dbReference type="InterPro" id="IPR023091">
    <property type="entry name" value="MetalPrtase_cat_dom_sf_prd"/>
</dbReference>
<dbReference type="EMBL" id="CP021023">
    <property type="protein sequence ID" value="ARN57530.1"/>
    <property type="molecule type" value="Genomic_DNA"/>
</dbReference>
<organism evidence="8 9">
    <name type="scientific">Sedimentisphaera salicampi</name>
    <dbReference type="NCBI Taxonomy" id="1941349"/>
    <lineage>
        <taxon>Bacteria</taxon>
        <taxon>Pseudomonadati</taxon>
        <taxon>Planctomycetota</taxon>
        <taxon>Phycisphaerae</taxon>
        <taxon>Sedimentisphaerales</taxon>
        <taxon>Sedimentisphaeraceae</taxon>
        <taxon>Sedimentisphaera</taxon>
    </lineage>
</organism>
<dbReference type="Gene3D" id="3.40.390.30">
    <property type="entry name" value="Metalloproteases ('zincins'), catalytic domain"/>
    <property type="match status" value="1"/>
</dbReference>
<comment type="cofactor">
    <cofactor evidence="1">
        <name>Zn(2+)</name>
        <dbReference type="ChEBI" id="CHEBI:29105"/>
    </cofactor>
</comment>
<dbReference type="Proteomes" id="UP000193334">
    <property type="component" value="Chromosome"/>
</dbReference>
<keyword evidence="7" id="KW-0862">Zinc</keyword>
<gene>
    <name evidence="8" type="primary">ybeY</name>
    <name evidence="8" type="ORF">STSP1_01941</name>
</gene>
<sequence length="118" mass="13388">MISIAVVGDEAASEVHRLFMADDKTTDVISFDLTEPDSGELNFEIIVNYEMAERTAQDSPHSSEDELLLYTLHGLLHNLGFDDTTEEAFYKMHKEEDDILEEFGVGRIFGNREFEPKG</sequence>
<dbReference type="GO" id="GO:0004519">
    <property type="term" value="F:endonuclease activity"/>
    <property type="evidence" value="ECO:0007669"/>
    <property type="project" value="UniProtKB-KW"/>
</dbReference>
<evidence type="ECO:0000256" key="2">
    <source>
        <dbReference type="ARBA" id="ARBA00010875"/>
    </source>
</evidence>
<evidence type="ECO:0000256" key="5">
    <source>
        <dbReference type="ARBA" id="ARBA00022759"/>
    </source>
</evidence>
<dbReference type="PANTHER" id="PTHR46986">
    <property type="entry name" value="ENDORIBONUCLEASE YBEY, CHLOROPLASTIC"/>
    <property type="match status" value="1"/>
</dbReference>
<dbReference type="EC" id="3.1.-.-" evidence="8"/>
<dbReference type="KEGG" id="pbp:STSP1_01941"/>
<dbReference type="Pfam" id="PF02130">
    <property type="entry name" value="YbeY"/>
    <property type="match status" value="1"/>
</dbReference>
<keyword evidence="3" id="KW-0540">Nuclease</keyword>
<dbReference type="STRING" id="1941349.STSP1_01941"/>
<dbReference type="NCBIfam" id="TIGR00043">
    <property type="entry name" value="rRNA maturation RNase YbeY"/>
    <property type="match status" value="1"/>
</dbReference>
<dbReference type="GO" id="GO:0006364">
    <property type="term" value="P:rRNA processing"/>
    <property type="evidence" value="ECO:0007669"/>
    <property type="project" value="InterPro"/>
</dbReference>
<evidence type="ECO:0000256" key="7">
    <source>
        <dbReference type="ARBA" id="ARBA00022833"/>
    </source>
</evidence>
<comment type="similarity">
    <text evidence="2">Belongs to the endoribonuclease YbeY family.</text>
</comment>
<keyword evidence="6 8" id="KW-0378">Hydrolase</keyword>
<dbReference type="GO" id="GO:0004222">
    <property type="term" value="F:metalloendopeptidase activity"/>
    <property type="evidence" value="ECO:0007669"/>
    <property type="project" value="InterPro"/>
</dbReference>
<evidence type="ECO:0000256" key="4">
    <source>
        <dbReference type="ARBA" id="ARBA00022723"/>
    </source>
</evidence>
<dbReference type="PANTHER" id="PTHR46986:SF1">
    <property type="entry name" value="ENDORIBONUCLEASE YBEY, CHLOROPLASTIC"/>
    <property type="match status" value="1"/>
</dbReference>
<accession>A0A1W6LP11</accession>
<dbReference type="InterPro" id="IPR002036">
    <property type="entry name" value="YbeY"/>
</dbReference>
<evidence type="ECO:0000313" key="9">
    <source>
        <dbReference type="Proteomes" id="UP000193334"/>
    </source>
</evidence>